<dbReference type="InterPro" id="IPR016187">
    <property type="entry name" value="CTDL_fold"/>
</dbReference>
<keyword evidence="6" id="KW-1133">Transmembrane helix</keyword>
<comment type="caution">
    <text evidence="14">The sequence shown here is derived from an EMBL/GenBank/DDBJ whole genome shotgun (WGS) entry which is preliminary data.</text>
</comment>
<feature type="disulfide bond" evidence="11">
    <location>
        <begin position="451"/>
        <end position="463"/>
    </location>
</feature>
<dbReference type="InterPro" id="IPR000859">
    <property type="entry name" value="CUB_dom"/>
</dbReference>
<reference evidence="14 15" key="1">
    <citation type="submission" date="2018-04" db="EMBL/GenBank/DDBJ databases">
        <title>The genome of golden apple snail Pomacea canaliculata provides insight into stress tolerance and invasive adaptation.</title>
        <authorList>
            <person name="Liu C."/>
            <person name="Liu B."/>
            <person name="Ren Y."/>
            <person name="Zhang Y."/>
            <person name="Wang H."/>
            <person name="Li S."/>
            <person name="Jiang F."/>
            <person name="Yin L."/>
            <person name="Zhang G."/>
            <person name="Qian W."/>
            <person name="Fan W."/>
        </authorList>
    </citation>
    <scope>NUCLEOTIDE SEQUENCE [LARGE SCALE GENOMIC DNA]</scope>
    <source>
        <strain evidence="14">SZHN2017</strain>
        <tissue evidence="14">Muscle</tissue>
    </source>
</reference>
<dbReference type="PRINTS" id="PR00261">
    <property type="entry name" value="LDLRECEPTOR"/>
</dbReference>
<keyword evidence="5" id="KW-0677">Repeat</keyword>
<dbReference type="AlphaFoldDB" id="A0A2T7PPX3"/>
<dbReference type="Gene3D" id="4.10.400.10">
    <property type="entry name" value="Low-density Lipoprotein Receptor"/>
    <property type="match status" value="3"/>
</dbReference>
<dbReference type="GO" id="GO:0005886">
    <property type="term" value="C:plasma membrane"/>
    <property type="evidence" value="ECO:0007669"/>
    <property type="project" value="TreeGrafter"/>
</dbReference>
<evidence type="ECO:0000256" key="7">
    <source>
        <dbReference type="ARBA" id="ARBA00023136"/>
    </source>
</evidence>
<dbReference type="PROSITE" id="PS50068">
    <property type="entry name" value="LDLRA_2"/>
    <property type="match status" value="3"/>
</dbReference>
<dbReference type="PANTHER" id="PTHR24270:SF8">
    <property type="entry name" value="LD11117P-RELATED"/>
    <property type="match status" value="1"/>
</dbReference>
<dbReference type="PANTHER" id="PTHR24270">
    <property type="entry name" value="LOW-DENSITY LIPOPROTEIN RECEPTOR-RELATED"/>
    <property type="match status" value="1"/>
</dbReference>
<dbReference type="Gene3D" id="3.10.100.10">
    <property type="entry name" value="Mannose-Binding Protein A, subunit A"/>
    <property type="match status" value="1"/>
</dbReference>
<dbReference type="PROSITE" id="PS01180">
    <property type="entry name" value="CUB"/>
    <property type="match status" value="1"/>
</dbReference>
<gene>
    <name evidence="14" type="ORF">C0Q70_02436</name>
</gene>
<accession>A0A2T7PPX3</accession>
<evidence type="ECO:0000256" key="5">
    <source>
        <dbReference type="ARBA" id="ARBA00022737"/>
    </source>
</evidence>
<evidence type="ECO:0000256" key="3">
    <source>
        <dbReference type="ARBA" id="ARBA00022583"/>
    </source>
</evidence>
<evidence type="ECO:0000256" key="11">
    <source>
        <dbReference type="PROSITE-ProRule" id="PRU00124"/>
    </source>
</evidence>
<dbReference type="SUPFAM" id="SSF49854">
    <property type="entry name" value="Spermadhesin, CUB domain"/>
    <property type="match status" value="1"/>
</dbReference>
<evidence type="ECO:0000256" key="6">
    <source>
        <dbReference type="ARBA" id="ARBA00022989"/>
    </source>
</evidence>
<evidence type="ECO:0000256" key="10">
    <source>
        <dbReference type="ARBA" id="ARBA00037878"/>
    </source>
</evidence>
<proteinExistence type="inferred from homology"/>
<dbReference type="EMBL" id="PZQS01000002">
    <property type="protein sequence ID" value="PVD35473.1"/>
    <property type="molecule type" value="Genomic_DNA"/>
</dbReference>
<comment type="subcellular location">
    <subcellularLocation>
        <location evidence="10">Membrane</location>
        <location evidence="10">Coated pit</location>
    </subcellularLocation>
    <subcellularLocation>
        <location evidence="1">Membrane</location>
        <topology evidence="1">Single-pass membrane protein</topology>
    </subcellularLocation>
</comment>
<keyword evidence="8 11" id="KW-1015">Disulfide bond</keyword>
<feature type="domain" description="CUB" evidence="13">
    <location>
        <begin position="67"/>
        <end position="182"/>
    </location>
</feature>
<dbReference type="InterPro" id="IPR036055">
    <property type="entry name" value="LDL_receptor-like_sf"/>
</dbReference>
<dbReference type="CDD" id="cd00112">
    <property type="entry name" value="LDLa"/>
    <property type="match status" value="2"/>
</dbReference>
<feature type="disulfide bond" evidence="11">
    <location>
        <begin position="355"/>
        <end position="370"/>
    </location>
</feature>
<dbReference type="InterPro" id="IPR023415">
    <property type="entry name" value="LDLR_class-A_CS"/>
</dbReference>
<dbReference type="Gene3D" id="2.60.120.290">
    <property type="entry name" value="Spermadhesin, CUB domain"/>
    <property type="match status" value="1"/>
</dbReference>
<dbReference type="Proteomes" id="UP000245119">
    <property type="component" value="Linkage Group LG2"/>
</dbReference>
<dbReference type="InterPro" id="IPR016186">
    <property type="entry name" value="C-type_lectin-like/link_sf"/>
</dbReference>
<evidence type="ECO:0000256" key="12">
    <source>
        <dbReference type="SAM" id="MobiDB-lite"/>
    </source>
</evidence>
<keyword evidence="3" id="KW-0254">Endocytosis</keyword>
<feature type="disulfide bond" evidence="11">
    <location>
        <begin position="470"/>
        <end position="485"/>
    </location>
</feature>
<organism evidence="14 15">
    <name type="scientific">Pomacea canaliculata</name>
    <name type="common">Golden apple snail</name>
    <dbReference type="NCBI Taxonomy" id="400727"/>
    <lineage>
        <taxon>Eukaryota</taxon>
        <taxon>Metazoa</taxon>
        <taxon>Spiralia</taxon>
        <taxon>Lophotrochozoa</taxon>
        <taxon>Mollusca</taxon>
        <taxon>Gastropoda</taxon>
        <taxon>Caenogastropoda</taxon>
        <taxon>Architaenioglossa</taxon>
        <taxon>Ampullarioidea</taxon>
        <taxon>Ampullariidae</taxon>
        <taxon>Pomacea</taxon>
    </lineage>
</organism>
<dbReference type="CDD" id="cd00041">
    <property type="entry name" value="CUB"/>
    <property type="match status" value="1"/>
</dbReference>
<sequence length="505" mass="57064">MSVYSMSGAGARHRSSEVNLSRHGVGARGTVNAEADLRQEDEDLKENHLTWSENLDSRGRTTTKEHRVRQLSSSTLQGYVQTPNWNGKTLYPFMDSWTEIRIPEHHKVMVSFQEVNIAGSPKCLFDKISLYSERVLNKYVIHEICTSHKPPVSLYNVSKLYIHFQSVTFNPGTGFRLDFTFHALSALPQQLSDGRWNCSVPHWPDFRLHFPCNLVSDCVGGEDEVDCPYTSHVCGPGFLSANGTCLQFTKTDQNISWNTASKTCESRGMQLTAANTPAEWEATLDILRYRPYEYLLYGLVPPSPPLPYMYSQGLTGLDGIFRHFLPIDIFYLISDCIGIYFTTKSLQCIPVRFECDNFWHCADGLDELMCDHLGYLQAKRGKPFPALIDIDSDGKLRAVKPLSMTREPLCPETYFQCPGSNFYCFPVYLRCNGVFDCPGKQDETACDTYTCPGYYRCRSSHVCLHPDHVCDGWSQCPEGDDELLCDLSCPDTCVCHGLAFTCTAR</sequence>
<dbReference type="InterPro" id="IPR035914">
    <property type="entry name" value="Sperma_CUB_dom_sf"/>
</dbReference>
<evidence type="ECO:0000256" key="8">
    <source>
        <dbReference type="ARBA" id="ARBA00023157"/>
    </source>
</evidence>
<name>A0A2T7PPX3_POMCA</name>
<comment type="similarity">
    <text evidence="2">Belongs to the LDLR family.</text>
</comment>
<evidence type="ECO:0000313" key="15">
    <source>
        <dbReference type="Proteomes" id="UP000245119"/>
    </source>
</evidence>
<dbReference type="PROSITE" id="PS01209">
    <property type="entry name" value="LDLRA_1"/>
    <property type="match status" value="1"/>
</dbReference>
<evidence type="ECO:0000256" key="9">
    <source>
        <dbReference type="ARBA" id="ARBA00023176"/>
    </source>
</evidence>
<keyword evidence="15" id="KW-1185">Reference proteome</keyword>
<comment type="caution">
    <text evidence="11">Lacks conserved residue(s) required for the propagation of feature annotation.</text>
</comment>
<dbReference type="SUPFAM" id="SSF56436">
    <property type="entry name" value="C-type lectin-like"/>
    <property type="match status" value="1"/>
</dbReference>
<keyword evidence="9" id="KW-0168">Coated pit</keyword>
<evidence type="ECO:0000256" key="4">
    <source>
        <dbReference type="ARBA" id="ARBA00022692"/>
    </source>
</evidence>
<evidence type="ECO:0000313" key="14">
    <source>
        <dbReference type="EMBL" id="PVD35473.1"/>
    </source>
</evidence>
<evidence type="ECO:0000259" key="13">
    <source>
        <dbReference type="PROSITE" id="PS01180"/>
    </source>
</evidence>
<dbReference type="GO" id="GO:0005905">
    <property type="term" value="C:clathrin-coated pit"/>
    <property type="evidence" value="ECO:0007669"/>
    <property type="project" value="UniProtKB-KW"/>
</dbReference>
<dbReference type="OrthoDB" id="1056777at2759"/>
<dbReference type="SUPFAM" id="SSF57424">
    <property type="entry name" value="LDL receptor-like module"/>
    <property type="match status" value="3"/>
</dbReference>
<dbReference type="InterPro" id="IPR050685">
    <property type="entry name" value="LDLR"/>
</dbReference>
<dbReference type="SMART" id="SM00042">
    <property type="entry name" value="CUB"/>
    <property type="match status" value="1"/>
</dbReference>
<keyword evidence="7" id="KW-0472">Membrane</keyword>
<keyword evidence="4" id="KW-0812">Transmembrane</keyword>
<dbReference type="Pfam" id="PF00431">
    <property type="entry name" value="CUB"/>
    <property type="match status" value="1"/>
</dbReference>
<feature type="disulfide bond" evidence="11">
    <location>
        <begin position="431"/>
        <end position="446"/>
    </location>
</feature>
<dbReference type="GO" id="GO:0006897">
    <property type="term" value="P:endocytosis"/>
    <property type="evidence" value="ECO:0007669"/>
    <property type="project" value="UniProtKB-KW"/>
</dbReference>
<protein>
    <recommendedName>
        <fullName evidence="13">CUB domain-containing protein</fullName>
    </recommendedName>
</protein>
<dbReference type="SMART" id="SM00192">
    <property type="entry name" value="LDLa"/>
    <property type="match status" value="4"/>
</dbReference>
<feature type="region of interest" description="Disordered" evidence="12">
    <location>
        <begin position="1"/>
        <end position="26"/>
    </location>
</feature>
<evidence type="ECO:0000256" key="2">
    <source>
        <dbReference type="ARBA" id="ARBA00009939"/>
    </source>
</evidence>
<evidence type="ECO:0000256" key="1">
    <source>
        <dbReference type="ARBA" id="ARBA00004167"/>
    </source>
</evidence>
<feature type="disulfide bond" evidence="11">
    <location>
        <begin position="336"/>
        <end position="348"/>
    </location>
</feature>
<dbReference type="InterPro" id="IPR002172">
    <property type="entry name" value="LDrepeatLR_classA_rpt"/>
</dbReference>